<gene>
    <name evidence="9" type="ORF">SAMN05444406_10435</name>
</gene>
<keyword evidence="3" id="KW-1003">Cell membrane</keyword>
<dbReference type="InterPro" id="IPR000515">
    <property type="entry name" value="MetI-like"/>
</dbReference>
<evidence type="ECO:0000256" key="2">
    <source>
        <dbReference type="ARBA" id="ARBA00022448"/>
    </source>
</evidence>
<feature type="domain" description="ABC transmembrane type-1" evidence="8">
    <location>
        <begin position="87"/>
        <end position="303"/>
    </location>
</feature>
<dbReference type="Proteomes" id="UP000198577">
    <property type="component" value="Unassembled WGS sequence"/>
</dbReference>
<evidence type="ECO:0000313" key="10">
    <source>
        <dbReference type="Proteomes" id="UP000198577"/>
    </source>
</evidence>
<dbReference type="InterPro" id="IPR035906">
    <property type="entry name" value="MetI-like_sf"/>
</dbReference>
<evidence type="ECO:0000256" key="7">
    <source>
        <dbReference type="RuleBase" id="RU363032"/>
    </source>
</evidence>
<dbReference type="STRING" id="937334.SAMN05444406_10435"/>
<accession>A0A1I5TAM6</accession>
<dbReference type="CDD" id="cd06261">
    <property type="entry name" value="TM_PBP2"/>
    <property type="match status" value="1"/>
</dbReference>
<dbReference type="Gene3D" id="1.10.3720.10">
    <property type="entry name" value="MetI-like"/>
    <property type="match status" value="1"/>
</dbReference>
<keyword evidence="6 7" id="KW-0472">Membrane</keyword>
<dbReference type="AlphaFoldDB" id="A0A1I5TAM6"/>
<dbReference type="GO" id="GO:0055085">
    <property type="term" value="P:transmembrane transport"/>
    <property type="evidence" value="ECO:0007669"/>
    <property type="project" value="InterPro"/>
</dbReference>
<dbReference type="PROSITE" id="PS50928">
    <property type="entry name" value="ABC_TM1"/>
    <property type="match status" value="1"/>
</dbReference>
<dbReference type="InterPro" id="IPR050809">
    <property type="entry name" value="UgpAE/MalFG_permease"/>
</dbReference>
<name>A0A1I5TAM6_9FIRM</name>
<dbReference type="RefSeq" id="WP_143094038.1">
    <property type="nucleotide sequence ID" value="NZ_FOXR01000004.1"/>
</dbReference>
<keyword evidence="10" id="KW-1185">Reference proteome</keyword>
<dbReference type="EMBL" id="FOXR01000004">
    <property type="protein sequence ID" value="SFP80095.1"/>
    <property type="molecule type" value="Genomic_DNA"/>
</dbReference>
<dbReference type="OrthoDB" id="9788108at2"/>
<feature type="transmembrane region" description="Helical" evidence="7">
    <location>
        <begin position="87"/>
        <end position="113"/>
    </location>
</feature>
<evidence type="ECO:0000256" key="5">
    <source>
        <dbReference type="ARBA" id="ARBA00022989"/>
    </source>
</evidence>
<keyword evidence="4 7" id="KW-0812">Transmembrane</keyword>
<dbReference type="GO" id="GO:0005886">
    <property type="term" value="C:plasma membrane"/>
    <property type="evidence" value="ECO:0007669"/>
    <property type="project" value="UniProtKB-SubCell"/>
</dbReference>
<feature type="transmembrane region" description="Helical" evidence="7">
    <location>
        <begin position="190"/>
        <end position="208"/>
    </location>
</feature>
<comment type="subcellular location">
    <subcellularLocation>
        <location evidence="1 7">Cell membrane</location>
        <topology evidence="1 7">Multi-pass membrane protein</topology>
    </subcellularLocation>
</comment>
<evidence type="ECO:0000256" key="1">
    <source>
        <dbReference type="ARBA" id="ARBA00004651"/>
    </source>
</evidence>
<proteinExistence type="inferred from homology"/>
<evidence type="ECO:0000313" key="9">
    <source>
        <dbReference type="EMBL" id="SFP80095.1"/>
    </source>
</evidence>
<keyword evidence="2 7" id="KW-0813">Transport</keyword>
<feature type="transmembrane region" description="Helical" evidence="7">
    <location>
        <begin position="229"/>
        <end position="251"/>
    </location>
</feature>
<dbReference type="PANTHER" id="PTHR43227">
    <property type="entry name" value="BLL4140 PROTEIN"/>
    <property type="match status" value="1"/>
</dbReference>
<evidence type="ECO:0000259" key="8">
    <source>
        <dbReference type="PROSITE" id="PS50928"/>
    </source>
</evidence>
<feature type="transmembrane region" description="Helical" evidence="7">
    <location>
        <begin position="291"/>
        <end position="314"/>
    </location>
</feature>
<keyword evidence="9" id="KW-0762">Sugar transport</keyword>
<feature type="transmembrane region" description="Helical" evidence="7">
    <location>
        <begin position="125"/>
        <end position="144"/>
    </location>
</feature>
<feature type="transmembrane region" description="Helical" evidence="7">
    <location>
        <begin position="24"/>
        <end position="43"/>
    </location>
</feature>
<organism evidence="9 10">
    <name type="scientific">Caldicoprobacter faecalis</name>
    <dbReference type="NCBI Taxonomy" id="937334"/>
    <lineage>
        <taxon>Bacteria</taxon>
        <taxon>Bacillati</taxon>
        <taxon>Bacillota</taxon>
        <taxon>Clostridia</taxon>
        <taxon>Caldicoprobacterales</taxon>
        <taxon>Caldicoprobacteraceae</taxon>
        <taxon>Caldicoprobacter</taxon>
    </lineage>
</organism>
<evidence type="ECO:0000256" key="4">
    <source>
        <dbReference type="ARBA" id="ARBA00022692"/>
    </source>
</evidence>
<keyword evidence="5 7" id="KW-1133">Transmembrane helix</keyword>
<dbReference type="PANTHER" id="PTHR43227:SF3">
    <property type="entry name" value="BINDING-PROTEIN-DEPENDENT TRANSPORT SYSTEMS INNER MEMBRANE COMPONENT"/>
    <property type="match status" value="1"/>
</dbReference>
<reference evidence="9 10" key="1">
    <citation type="submission" date="2016-10" db="EMBL/GenBank/DDBJ databases">
        <authorList>
            <person name="de Groot N.N."/>
        </authorList>
    </citation>
    <scope>NUCLEOTIDE SEQUENCE [LARGE SCALE GENOMIC DNA]</scope>
    <source>
        <strain evidence="9 10">DSM 20678</strain>
    </source>
</reference>
<dbReference type="Pfam" id="PF00528">
    <property type="entry name" value="BPD_transp_1"/>
    <property type="match status" value="1"/>
</dbReference>
<sequence length="315" mass="35311">MKKTLNIFSINRWYYRLSLSQKKAVWGIVFLLPWLLGFLLFFLKPLIESIYYSFNKVKVIEGGVQTEFIGWENYIRAFKIDPIFNRLVITMVISALPQVLVIIIFSIIAAILINGKYPGRSLARTIFFIPIIMGTEIASTTLVGTDLVSQELVGGRGIEAFSSRIILDVLIHTGLPTEIVGFVSGALNNIFFVLANSGVPTLIFLAGLQTISPSLYEVAKIEGASAHETFWKVTLPMLSPMILVSTVYSIIDRFFKHATMIDGIRYGMIDRIYDIAFRQANYGLGAAMATVYMLVTVFIVLIVSLLISKVVFYYD</sequence>
<evidence type="ECO:0000256" key="3">
    <source>
        <dbReference type="ARBA" id="ARBA00022475"/>
    </source>
</evidence>
<evidence type="ECO:0000256" key="6">
    <source>
        <dbReference type="ARBA" id="ARBA00023136"/>
    </source>
</evidence>
<dbReference type="SUPFAM" id="SSF161098">
    <property type="entry name" value="MetI-like"/>
    <property type="match status" value="1"/>
</dbReference>
<protein>
    <submittedName>
        <fullName evidence="9">ABC-type sugar transport system, permease component</fullName>
    </submittedName>
</protein>
<comment type="similarity">
    <text evidence="7">Belongs to the binding-protein-dependent transport system permease family.</text>
</comment>